<comment type="caution">
    <text evidence="1">The sequence shown here is derived from an EMBL/GenBank/DDBJ whole genome shotgun (WGS) entry which is preliminary data.</text>
</comment>
<protein>
    <submittedName>
        <fullName evidence="1">Uncharacterized protein</fullName>
    </submittedName>
</protein>
<sequence>MLRTAGRRKQQKKLICGQRGLLAGDRHVLISTTFVADGTDSYIEADTASFTGQIDNVSVQKIL</sequence>
<evidence type="ECO:0000313" key="2">
    <source>
        <dbReference type="Proteomes" id="UP001156703"/>
    </source>
</evidence>
<keyword evidence="2" id="KW-1185">Reference proteome</keyword>
<dbReference type="RefSeq" id="WP_029940345.1">
    <property type="nucleotide sequence ID" value="NZ_BSOO01000018.1"/>
</dbReference>
<proteinExistence type="predicted"/>
<accession>A0ABQ5Z5Q3</accession>
<evidence type="ECO:0000313" key="1">
    <source>
        <dbReference type="EMBL" id="GLR48104.1"/>
    </source>
</evidence>
<dbReference type="Proteomes" id="UP001156703">
    <property type="component" value="Unassembled WGS sequence"/>
</dbReference>
<gene>
    <name evidence="1" type="ORF">GCM10007925_18170</name>
</gene>
<organism evidence="1 2">
    <name type="scientific">Sphingomonas astaxanthinifaciens DSM 22298</name>
    <dbReference type="NCBI Taxonomy" id="1123267"/>
    <lineage>
        <taxon>Bacteria</taxon>
        <taxon>Pseudomonadati</taxon>
        <taxon>Pseudomonadota</taxon>
        <taxon>Alphaproteobacteria</taxon>
        <taxon>Sphingomonadales</taxon>
        <taxon>Sphingomonadaceae</taxon>
        <taxon>Sphingomonas</taxon>
    </lineage>
</organism>
<name>A0ABQ5Z5Q3_9SPHN</name>
<dbReference type="EMBL" id="BSOO01000018">
    <property type="protein sequence ID" value="GLR48104.1"/>
    <property type="molecule type" value="Genomic_DNA"/>
</dbReference>
<reference evidence="2" key="1">
    <citation type="journal article" date="2019" name="Int. J. Syst. Evol. Microbiol.">
        <title>The Global Catalogue of Microorganisms (GCM) 10K type strain sequencing project: providing services to taxonomists for standard genome sequencing and annotation.</title>
        <authorList>
            <consortium name="The Broad Institute Genomics Platform"/>
            <consortium name="The Broad Institute Genome Sequencing Center for Infectious Disease"/>
            <person name="Wu L."/>
            <person name="Ma J."/>
        </authorList>
    </citation>
    <scope>NUCLEOTIDE SEQUENCE [LARGE SCALE GENOMIC DNA]</scope>
    <source>
        <strain evidence="2">NBRC 102146</strain>
    </source>
</reference>